<accession>A0A3N2BLA2</accession>
<evidence type="ECO:0000313" key="1">
    <source>
        <dbReference type="EMBL" id="ROR76057.1"/>
    </source>
</evidence>
<sequence length="140" mass="15071">MITVADGALPRKTPCASCPWRREVSSGIWDRTEYEKLPRYDGDIADQEAAAVFLCHQPIGEQHVCSGWLGHRDPQDLLAARLGVLSGELDVSAMEYTTDVPLFASGAEAAAHGLVDEGSPGTSARAVIDKILRLRGDVPE</sequence>
<keyword evidence="2" id="KW-1185">Reference proteome</keyword>
<protein>
    <submittedName>
        <fullName evidence="1">Uncharacterized protein</fullName>
    </submittedName>
</protein>
<dbReference type="Proteomes" id="UP000266915">
    <property type="component" value="Unassembled WGS sequence"/>
</dbReference>
<gene>
    <name evidence="1" type="ORF">EDD42_4010</name>
</gene>
<proteinExistence type="predicted"/>
<dbReference type="RefSeq" id="WP_234994178.1">
    <property type="nucleotide sequence ID" value="NZ_FXAP01000007.1"/>
</dbReference>
<dbReference type="InterPro" id="IPR046250">
    <property type="entry name" value="DUF6283"/>
</dbReference>
<dbReference type="EMBL" id="RKHL01000002">
    <property type="protein sequence ID" value="ROR76057.1"/>
    <property type="molecule type" value="Genomic_DNA"/>
</dbReference>
<evidence type="ECO:0000313" key="2">
    <source>
        <dbReference type="Proteomes" id="UP000266915"/>
    </source>
</evidence>
<name>A0A3N2BLA2_9MICO</name>
<dbReference type="Pfam" id="PF19800">
    <property type="entry name" value="DUF6283"/>
    <property type="match status" value="1"/>
</dbReference>
<dbReference type="AlphaFoldDB" id="A0A3N2BLA2"/>
<reference evidence="1 2" key="1">
    <citation type="submission" date="2018-11" db="EMBL/GenBank/DDBJ databases">
        <title>Sequencing the genomes of 1000 actinobacteria strains.</title>
        <authorList>
            <person name="Klenk H.-P."/>
        </authorList>
    </citation>
    <scope>NUCLEOTIDE SEQUENCE [LARGE SCALE GENOMIC DNA]</scope>
    <source>
        <strain evidence="1 2">DSM 14012</strain>
    </source>
</reference>
<comment type="caution">
    <text evidence="1">The sequence shown here is derived from an EMBL/GenBank/DDBJ whole genome shotgun (WGS) entry which is preliminary data.</text>
</comment>
<organism evidence="1 2">
    <name type="scientific">Plantibacter flavus</name>
    <dbReference type="NCBI Taxonomy" id="150123"/>
    <lineage>
        <taxon>Bacteria</taxon>
        <taxon>Bacillati</taxon>
        <taxon>Actinomycetota</taxon>
        <taxon>Actinomycetes</taxon>
        <taxon>Micrococcales</taxon>
        <taxon>Microbacteriaceae</taxon>
        <taxon>Plantibacter</taxon>
    </lineage>
</organism>